<keyword evidence="3" id="KW-1185">Reference proteome</keyword>
<dbReference type="STRING" id="1770053.SAMN05216551_11555"/>
<protein>
    <submittedName>
        <fullName evidence="2">Uncharacterized protein</fullName>
    </submittedName>
</protein>
<dbReference type="Proteomes" id="UP000243719">
    <property type="component" value="Unassembled WGS sequence"/>
</dbReference>
<evidence type="ECO:0000313" key="2">
    <source>
        <dbReference type="EMBL" id="SDV51134.1"/>
    </source>
</evidence>
<dbReference type="AlphaFoldDB" id="A0A1H2PV67"/>
<organism evidence="2 3">
    <name type="scientific">Chitinasiproducens palmae</name>
    <dbReference type="NCBI Taxonomy" id="1770053"/>
    <lineage>
        <taxon>Bacteria</taxon>
        <taxon>Pseudomonadati</taxon>
        <taxon>Pseudomonadota</taxon>
        <taxon>Betaproteobacteria</taxon>
        <taxon>Burkholderiales</taxon>
        <taxon>Burkholderiaceae</taxon>
        <taxon>Chitinasiproducens</taxon>
    </lineage>
</organism>
<accession>A0A1H2PV67</accession>
<feature type="region of interest" description="Disordered" evidence="1">
    <location>
        <begin position="178"/>
        <end position="206"/>
    </location>
</feature>
<evidence type="ECO:0000313" key="3">
    <source>
        <dbReference type="Proteomes" id="UP000243719"/>
    </source>
</evidence>
<sequence length="238" mass="25459">MVIRIPVLASHAIAGQLTHRFLDIAACIDPIRKDNIGRQSTACDFALACPEKRAHRVKCHQAAARPIVCGSRSPVPRKAPAATGCRCLGCEWPSHASVTSFSRVLQSRASVACFGRTHWLRALVEASSRQLPPRAASHIAPMLFSKSGAADPWAIRSGPRLKAATSRHCGHVTPFEGCHASGGGSRQSPGSSRARRAHGSSSGTRRYVFSVQHGTAGHRAGSCHREASFVTYRVRAVS</sequence>
<gene>
    <name evidence="2" type="ORF">SAMN05216551_11555</name>
</gene>
<dbReference type="EMBL" id="FNLO01000015">
    <property type="protein sequence ID" value="SDV51134.1"/>
    <property type="molecule type" value="Genomic_DNA"/>
</dbReference>
<proteinExistence type="predicted"/>
<name>A0A1H2PV67_9BURK</name>
<evidence type="ECO:0000256" key="1">
    <source>
        <dbReference type="SAM" id="MobiDB-lite"/>
    </source>
</evidence>
<reference evidence="3" key="1">
    <citation type="submission" date="2016-09" db="EMBL/GenBank/DDBJ databases">
        <authorList>
            <person name="Varghese N."/>
            <person name="Submissions S."/>
        </authorList>
    </citation>
    <scope>NUCLEOTIDE SEQUENCE [LARGE SCALE GENOMIC DNA]</scope>
    <source>
        <strain evidence="3">JS23</strain>
    </source>
</reference>